<proteinExistence type="predicted"/>
<gene>
    <name evidence="1" type="ORF">CP967_03350</name>
</gene>
<reference evidence="1 2" key="1">
    <citation type="submission" date="2017-09" db="EMBL/GenBank/DDBJ databases">
        <authorList>
            <person name="Lee N."/>
            <person name="Cho B.-K."/>
        </authorList>
    </citation>
    <scope>NUCLEOTIDE SEQUENCE [LARGE SCALE GENOMIC DNA]</scope>
    <source>
        <strain evidence="1 2">ATCC 12769</strain>
    </source>
</reference>
<protein>
    <submittedName>
        <fullName evidence="1">Uncharacterized protein</fullName>
    </submittedName>
</protein>
<evidence type="ECO:0000313" key="1">
    <source>
        <dbReference type="EMBL" id="QEU71122.1"/>
    </source>
</evidence>
<dbReference type="KEGG" id="snk:CP967_03350"/>
<sequence>MGDVARVFQWQQLFWDEEVGVWLHGYGEEEYVNYSITCRLRSNVPPAAVDVKAQMTLGVTGPHPPDGTIGRTVWVKNNSVGPQPFISVKLHRFRQS</sequence>
<dbReference type="AlphaFoldDB" id="A0A5J6F4S6"/>
<keyword evidence="2" id="KW-1185">Reference proteome</keyword>
<dbReference type="RefSeq" id="WP_150486484.1">
    <property type="nucleotide sequence ID" value="NZ_BMUV01000017.1"/>
</dbReference>
<name>A0A5J6F4S6_9ACTN</name>
<organism evidence="1 2">
    <name type="scientific">Streptomyces nitrosporeus</name>
    <dbReference type="NCBI Taxonomy" id="28894"/>
    <lineage>
        <taxon>Bacteria</taxon>
        <taxon>Bacillati</taxon>
        <taxon>Actinomycetota</taxon>
        <taxon>Actinomycetes</taxon>
        <taxon>Kitasatosporales</taxon>
        <taxon>Streptomycetaceae</taxon>
        <taxon>Streptomyces</taxon>
    </lineage>
</organism>
<dbReference type="EMBL" id="CP023702">
    <property type="protein sequence ID" value="QEU71122.1"/>
    <property type="molecule type" value="Genomic_DNA"/>
</dbReference>
<dbReference type="Proteomes" id="UP000326178">
    <property type="component" value="Chromosome"/>
</dbReference>
<evidence type="ECO:0000313" key="2">
    <source>
        <dbReference type="Proteomes" id="UP000326178"/>
    </source>
</evidence>
<accession>A0A5J6F4S6</accession>